<dbReference type="GO" id="GO:0004497">
    <property type="term" value="F:monooxygenase activity"/>
    <property type="evidence" value="ECO:0007669"/>
    <property type="project" value="UniProtKB-ARBA"/>
</dbReference>
<feature type="region of interest" description="Disordered" evidence="10">
    <location>
        <begin position="129"/>
        <end position="151"/>
    </location>
</feature>
<keyword evidence="7" id="KW-1015">Disulfide bond</keyword>
<comment type="caution">
    <text evidence="12">The sequence shown here is derived from an EMBL/GenBank/DDBJ whole genome shotgun (WGS) entry which is preliminary data.</text>
</comment>
<evidence type="ECO:0000256" key="6">
    <source>
        <dbReference type="ARBA" id="ARBA00023014"/>
    </source>
</evidence>
<dbReference type="InterPro" id="IPR036922">
    <property type="entry name" value="Rieske_2Fe-2S_sf"/>
</dbReference>
<dbReference type="GO" id="GO:0016705">
    <property type="term" value="F:oxidoreductase activity, acting on paired donors, with incorporation or reduction of molecular oxygen"/>
    <property type="evidence" value="ECO:0007669"/>
    <property type="project" value="UniProtKB-ARBA"/>
</dbReference>
<gene>
    <name evidence="12" type="ORF">CYJ76_07030</name>
</gene>
<dbReference type="PRINTS" id="PR00162">
    <property type="entry name" value="RIESKE"/>
</dbReference>
<keyword evidence="3" id="KW-0001">2Fe-2S</keyword>
<dbReference type="InterPro" id="IPR017941">
    <property type="entry name" value="Rieske_2Fe-2S"/>
</dbReference>
<organism evidence="12 13">
    <name type="scientific">Kytococcus schroeteri</name>
    <dbReference type="NCBI Taxonomy" id="138300"/>
    <lineage>
        <taxon>Bacteria</taxon>
        <taxon>Bacillati</taxon>
        <taxon>Actinomycetota</taxon>
        <taxon>Actinomycetes</taxon>
        <taxon>Micrococcales</taxon>
        <taxon>Kytococcaceae</taxon>
        <taxon>Kytococcus</taxon>
    </lineage>
</organism>
<dbReference type="InterPro" id="IPR005805">
    <property type="entry name" value="Rieske_Fe-S_prot_C"/>
</dbReference>
<evidence type="ECO:0000256" key="9">
    <source>
        <dbReference type="ARBA" id="ARBA00034078"/>
    </source>
</evidence>
<evidence type="ECO:0000256" key="7">
    <source>
        <dbReference type="ARBA" id="ARBA00023157"/>
    </source>
</evidence>
<protein>
    <recommendedName>
        <fullName evidence="2">Cytochrome bc1 complex Rieske iron-sulfur subunit</fullName>
    </recommendedName>
    <alternativeName>
        <fullName evidence="8">Cytochrome bc1 reductase complex subunit QcrA</fullName>
    </alternativeName>
</protein>
<dbReference type="EMBL" id="PKIZ01000011">
    <property type="protein sequence ID" value="PKZ41624.1"/>
    <property type="molecule type" value="Genomic_DNA"/>
</dbReference>
<evidence type="ECO:0000256" key="4">
    <source>
        <dbReference type="ARBA" id="ARBA00022723"/>
    </source>
</evidence>
<dbReference type="Gene3D" id="2.102.10.10">
    <property type="entry name" value="Rieske [2Fe-2S] iron-sulphur domain"/>
    <property type="match status" value="1"/>
</dbReference>
<reference evidence="12 13" key="1">
    <citation type="submission" date="2017-12" db="EMBL/GenBank/DDBJ databases">
        <title>Phylogenetic diversity of female urinary microbiome.</title>
        <authorList>
            <person name="Thomas-White K."/>
            <person name="Wolfe A.J."/>
        </authorList>
    </citation>
    <scope>NUCLEOTIDE SEQUENCE [LARGE SCALE GENOMIC DNA]</scope>
    <source>
        <strain evidence="12 13">UMB1298</strain>
    </source>
</reference>
<evidence type="ECO:0000256" key="8">
    <source>
        <dbReference type="ARBA" id="ARBA00029586"/>
    </source>
</evidence>
<comment type="function">
    <text evidence="1">Iron-sulfur subunit of the cytochrome bc1 complex, an essential component of the respiratory electron transport chain required for ATP synthesis. The bc1 complex catalyzes the oxidation of menaquinol and the reduction of cytochrome c in the respiratory chain. The bc1 complex operates through a Q-cycle mechanism that couples electron transfer to generation of the proton gradient that drives ATP synthesis.</text>
</comment>
<keyword evidence="13" id="KW-1185">Reference proteome</keyword>
<evidence type="ECO:0000259" key="11">
    <source>
        <dbReference type="PROSITE" id="PS51296"/>
    </source>
</evidence>
<keyword evidence="4" id="KW-0479">Metal-binding</keyword>
<dbReference type="PROSITE" id="PS51296">
    <property type="entry name" value="RIESKE"/>
    <property type="match status" value="1"/>
</dbReference>
<dbReference type="GO" id="GO:0046872">
    <property type="term" value="F:metal ion binding"/>
    <property type="evidence" value="ECO:0007669"/>
    <property type="project" value="UniProtKB-KW"/>
</dbReference>
<dbReference type="CDD" id="cd03467">
    <property type="entry name" value="Rieske"/>
    <property type="match status" value="1"/>
</dbReference>
<dbReference type="Pfam" id="PF00355">
    <property type="entry name" value="Rieske"/>
    <property type="match status" value="1"/>
</dbReference>
<dbReference type="PANTHER" id="PTHR10134">
    <property type="entry name" value="CYTOCHROME B-C1 COMPLEX SUBUNIT RIESKE, MITOCHONDRIAL"/>
    <property type="match status" value="1"/>
</dbReference>
<evidence type="ECO:0000313" key="12">
    <source>
        <dbReference type="EMBL" id="PKZ41624.1"/>
    </source>
</evidence>
<dbReference type="InterPro" id="IPR014349">
    <property type="entry name" value="Rieske_Fe-S_prot"/>
</dbReference>
<dbReference type="OrthoDB" id="25106at2"/>
<feature type="domain" description="Rieske" evidence="11">
    <location>
        <begin position="58"/>
        <end position="148"/>
    </location>
</feature>
<dbReference type="GO" id="GO:0051537">
    <property type="term" value="F:2 iron, 2 sulfur cluster binding"/>
    <property type="evidence" value="ECO:0007669"/>
    <property type="project" value="UniProtKB-KW"/>
</dbReference>
<evidence type="ECO:0000256" key="3">
    <source>
        <dbReference type="ARBA" id="ARBA00022714"/>
    </source>
</evidence>
<keyword evidence="6" id="KW-0411">Iron-sulfur</keyword>
<proteinExistence type="predicted"/>
<evidence type="ECO:0000256" key="1">
    <source>
        <dbReference type="ARBA" id="ARBA00002494"/>
    </source>
</evidence>
<comment type="cofactor">
    <cofactor evidence="9">
        <name>[2Fe-2S] cluster</name>
        <dbReference type="ChEBI" id="CHEBI:190135"/>
    </cofactor>
</comment>
<name>A0A2I1PAH3_9MICO</name>
<dbReference type="Proteomes" id="UP000234206">
    <property type="component" value="Unassembled WGS sequence"/>
</dbReference>
<dbReference type="AlphaFoldDB" id="A0A2I1PAH3"/>
<evidence type="ECO:0000256" key="10">
    <source>
        <dbReference type="SAM" id="MobiDB-lite"/>
    </source>
</evidence>
<evidence type="ECO:0000256" key="2">
    <source>
        <dbReference type="ARBA" id="ARBA00015816"/>
    </source>
</evidence>
<evidence type="ECO:0000256" key="5">
    <source>
        <dbReference type="ARBA" id="ARBA00023004"/>
    </source>
</evidence>
<dbReference type="RefSeq" id="WP_070704794.1">
    <property type="nucleotide sequence ID" value="NZ_JBHLVH010000012.1"/>
</dbReference>
<sequence>MNDSTGCATCPGAPAPATGPTRRQVVTGAGAAVAFGAPTLAGCAGGKGSTSDGADAPGVEFPASDVPVGGGAIKQGWVVTQPTEGTYKAFSSKCTHQGCGVSQIKDGAIICTCHGSEFSVEDGSVLAGPAQDALPEGKAEVSGDTVKAGPA</sequence>
<feature type="region of interest" description="Disordered" evidence="10">
    <location>
        <begin position="1"/>
        <end position="21"/>
    </location>
</feature>
<dbReference type="SUPFAM" id="SSF50022">
    <property type="entry name" value="ISP domain"/>
    <property type="match status" value="1"/>
</dbReference>
<keyword evidence="5" id="KW-0408">Iron</keyword>
<evidence type="ECO:0000313" key="13">
    <source>
        <dbReference type="Proteomes" id="UP000234206"/>
    </source>
</evidence>
<accession>A0A2I1PAH3</accession>
<dbReference type="GO" id="GO:0016020">
    <property type="term" value="C:membrane"/>
    <property type="evidence" value="ECO:0007669"/>
    <property type="project" value="InterPro"/>
</dbReference>